<keyword evidence="1" id="KW-0677">Repeat</keyword>
<feature type="signal peptide" evidence="4">
    <location>
        <begin position="1"/>
        <end position="23"/>
    </location>
</feature>
<feature type="repeat" description="TPR" evidence="3">
    <location>
        <begin position="127"/>
        <end position="160"/>
    </location>
</feature>
<name>A0A2N0VJY4_9BACT</name>
<comment type="caution">
    <text evidence="5">The sequence shown here is derived from an EMBL/GenBank/DDBJ whole genome shotgun (WGS) entry which is preliminary data.</text>
</comment>
<evidence type="ECO:0000256" key="3">
    <source>
        <dbReference type="PROSITE-ProRule" id="PRU00339"/>
    </source>
</evidence>
<protein>
    <submittedName>
        <fullName evidence="5">Uncharacterized protein</fullName>
    </submittedName>
</protein>
<dbReference type="SMART" id="SM00028">
    <property type="entry name" value="TPR"/>
    <property type="match status" value="4"/>
</dbReference>
<dbReference type="OrthoDB" id="9811837at2"/>
<dbReference type="PANTHER" id="PTHR44943">
    <property type="entry name" value="CELLULOSE SYNTHASE OPERON PROTEIN C"/>
    <property type="match status" value="1"/>
</dbReference>
<feature type="repeat" description="TPR" evidence="3">
    <location>
        <begin position="59"/>
        <end position="92"/>
    </location>
</feature>
<dbReference type="Proteomes" id="UP000233398">
    <property type="component" value="Unassembled WGS sequence"/>
</dbReference>
<keyword evidence="2 3" id="KW-0802">TPR repeat</keyword>
<evidence type="ECO:0000256" key="1">
    <source>
        <dbReference type="ARBA" id="ARBA00022737"/>
    </source>
</evidence>
<sequence length="205" mass="23693">MEYLKHAILSIFILTSLSLPAFAQQSLSDAFNASYESENAGNLETAIEVLDSVYDAESYELNLRLGWLHYQKGDMDESMIYYRRAVNLKPYAIEPKLGLAYPYSAMAMWDEIIELYEKILETDPQNSLVNYRLGLIYYNRGQYERADGYIEKTVNLYPFDYDSLLLFAWNKLMMQRTREAKVLFEKVLLANPGDESALNGLSLIQ</sequence>
<dbReference type="SUPFAM" id="SSF81901">
    <property type="entry name" value="HCP-like"/>
    <property type="match status" value="1"/>
</dbReference>
<dbReference type="InterPro" id="IPR011990">
    <property type="entry name" value="TPR-like_helical_dom_sf"/>
</dbReference>
<evidence type="ECO:0000313" key="6">
    <source>
        <dbReference type="Proteomes" id="UP000233398"/>
    </source>
</evidence>
<evidence type="ECO:0000313" key="5">
    <source>
        <dbReference type="EMBL" id="PKD44488.1"/>
    </source>
</evidence>
<dbReference type="Pfam" id="PF13431">
    <property type="entry name" value="TPR_17"/>
    <property type="match status" value="1"/>
</dbReference>
<dbReference type="PROSITE" id="PS50005">
    <property type="entry name" value="TPR"/>
    <property type="match status" value="2"/>
</dbReference>
<keyword evidence="6" id="KW-1185">Reference proteome</keyword>
<dbReference type="Gene3D" id="1.25.40.10">
    <property type="entry name" value="Tetratricopeptide repeat domain"/>
    <property type="match status" value="1"/>
</dbReference>
<dbReference type="RefSeq" id="WP_101071778.1">
    <property type="nucleotide sequence ID" value="NZ_PISP01000001.1"/>
</dbReference>
<dbReference type="EMBL" id="PISP01000001">
    <property type="protein sequence ID" value="PKD44488.1"/>
    <property type="molecule type" value="Genomic_DNA"/>
</dbReference>
<evidence type="ECO:0000256" key="2">
    <source>
        <dbReference type="ARBA" id="ARBA00022803"/>
    </source>
</evidence>
<keyword evidence="4" id="KW-0732">Signal</keyword>
<dbReference type="Pfam" id="PF13181">
    <property type="entry name" value="TPR_8"/>
    <property type="match status" value="1"/>
</dbReference>
<dbReference type="InterPro" id="IPR051685">
    <property type="entry name" value="Ycf3/AcsC/BcsC/TPR_MFPF"/>
</dbReference>
<gene>
    <name evidence="5" type="ORF">CWD77_03205</name>
</gene>
<proteinExistence type="predicted"/>
<dbReference type="PANTHER" id="PTHR44943:SF11">
    <property type="entry name" value="CELLULOSE SYNTHASE OPERON PROTEIN C"/>
    <property type="match status" value="1"/>
</dbReference>
<dbReference type="AlphaFoldDB" id="A0A2N0VJY4"/>
<dbReference type="InterPro" id="IPR019734">
    <property type="entry name" value="TPR_rpt"/>
</dbReference>
<evidence type="ECO:0000256" key="4">
    <source>
        <dbReference type="SAM" id="SignalP"/>
    </source>
</evidence>
<feature type="chain" id="PRO_5014961932" evidence="4">
    <location>
        <begin position="24"/>
        <end position="205"/>
    </location>
</feature>
<accession>A0A2N0VJY4</accession>
<organism evidence="5 6">
    <name type="scientific">Rhodohalobacter barkolensis</name>
    <dbReference type="NCBI Taxonomy" id="2053187"/>
    <lineage>
        <taxon>Bacteria</taxon>
        <taxon>Pseudomonadati</taxon>
        <taxon>Balneolota</taxon>
        <taxon>Balneolia</taxon>
        <taxon>Balneolales</taxon>
        <taxon>Balneolaceae</taxon>
        <taxon>Rhodohalobacter</taxon>
    </lineage>
</organism>
<reference evidence="5 6" key="1">
    <citation type="submission" date="2017-11" db="EMBL/GenBank/DDBJ databases">
        <title>Rhodohalobacter 15182 sp. nov., isolated from a salt lake.</title>
        <authorList>
            <person name="Han S."/>
        </authorList>
    </citation>
    <scope>NUCLEOTIDE SEQUENCE [LARGE SCALE GENOMIC DNA]</scope>
    <source>
        <strain evidence="5 6">15182</strain>
    </source>
</reference>